<dbReference type="Gene3D" id="3.40.50.300">
    <property type="entry name" value="P-loop containing nucleotide triphosphate hydrolases"/>
    <property type="match status" value="1"/>
</dbReference>
<dbReference type="InterPro" id="IPR006073">
    <property type="entry name" value="GTP-bd"/>
</dbReference>
<accession>A0ABS8D248</accession>
<dbReference type="NCBIfam" id="TIGR00436">
    <property type="entry name" value="era"/>
    <property type="match status" value="1"/>
</dbReference>
<evidence type="ECO:0000259" key="9">
    <source>
        <dbReference type="PROSITE" id="PS50823"/>
    </source>
</evidence>
<feature type="binding site" evidence="6">
    <location>
        <begin position="26"/>
        <end position="33"/>
    </location>
    <ligand>
        <name>GTP</name>
        <dbReference type="ChEBI" id="CHEBI:37565"/>
    </ligand>
</feature>
<evidence type="ECO:0000313" key="11">
    <source>
        <dbReference type="EMBL" id="MCB6182254.1"/>
    </source>
</evidence>
<keyword evidence="6" id="KW-0472">Membrane</keyword>
<evidence type="ECO:0000256" key="5">
    <source>
        <dbReference type="ARBA" id="ARBA00023134"/>
    </source>
</evidence>
<sequence>MDEIKQDQMDESQEAGFRCGYVAIVGRPNVGKSTLLNHLVGQKISITSRKAQTTRHRITGIFTDEKCQLIYVDTPGWQTKHRTAMHQAMNRSVTSALNAIDVVLFVIEAGRYTKEDEDVLKRLPAKVPVVLVINKADRLKEDKPRLLAFMKEMSEKHSFAAIVPVIAQYGHKLDVLTEAFMPCIPEGDAIYDEDQITDRSERFLAAEIVREKIFRLLGDELPYAMNVFIEKFEIEGSLRRIHAAVMVDKPGQKAILIGKGGEKLKRIATEARIDMETLFDGKVFLQVWVKVKGGWADDTRVLREFGFE</sequence>
<evidence type="ECO:0000256" key="7">
    <source>
        <dbReference type="PROSITE-ProRule" id="PRU01050"/>
    </source>
</evidence>
<comment type="subcellular location">
    <subcellularLocation>
        <location evidence="6">Cytoplasm</location>
    </subcellularLocation>
    <subcellularLocation>
        <location evidence="6">Cell membrane</location>
        <topology evidence="6">Peripheral membrane protein</topology>
    </subcellularLocation>
</comment>
<name>A0ABS8D248_9NEIS</name>
<keyword evidence="6" id="KW-0699">rRNA-binding</keyword>
<evidence type="ECO:0000256" key="3">
    <source>
        <dbReference type="ARBA" id="ARBA00022741"/>
    </source>
</evidence>
<feature type="region of interest" description="G3" evidence="7">
    <location>
        <begin position="73"/>
        <end position="76"/>
    </location>
</feature>
<keyword evidence="6" id="KW-0690">Ribosome biogenesis</keyword>
<dbReference type="PANTHER" id="PTHR42698">
    <property type="entry name" value="GTPASE ERA"/>
    <property type="match status" value="1"/>
</dbReference>
<dbReference type="Pfam" id="PF01926">
    <property type="entry name" value="MMR_HSR1"/>
    <property type="match status" value="1"/>
</dbReference>
<dbReference type="InterPro" id="IPR030388">
    <property type="entry name" value="G_ERA_dom"/>
</dbReference>
<evidence type="ECO:0000256" key="6">
    <source>
        <dbReference type="HAMAP-Rule" id="MF_00367"/>
    </source>
</evidence>
<evidence type="ECO:0000313" key="12">
    <source>
        <dbReference type="Proteomes" id="UP001165395"/>
    </source>
</evidence>
<dbReference type="SUPFAM" id="SSF54814">
    <property type="entry name" value="Prokaryotic type KH domain (KH-domain type II)"/>
    <property type="match status" value="1"/>
</dbReference>
<comment type="similarity">
    <text evidence="1 6 7 8">Belongs to the TRAFAC class TrmE-Era-EngA-EngB-Septin-like GTPase superfamily. Era GTPase family.</text>
</comment>
<dbReference type="PRINTS" id="PR00326">
    <property type="entry name" value="GTP1OBG"/>
</dbReference>
<dbReference type="NCBIfam" id="TIGR00231">
    <property type="entry name" value="small_GTP"/>
    <property type="match status" value="1"/>
</dbReference>
<feature type="region of interest" description="G4" evidence="7">
    <location>
        <begin position="134"/>
        <end position="137"/>
    </location>
</feature>
<dbReference type="InterPro" id="IPR005225">
    <property type="entry name" value="Small_GTP-bd"/>
</dbReference>
<keyword evidence="5 6" id="KW-0342">GTP-binding</keyword>
<dbReference type="HAMAP" id="MF_00367">
    <property type="entry name" value="GTPase_Era"/>
    <property type="match status" value="1"/>
</dbReference>
<comment type="subunit">
    <text evidence="6">Monomer.</text>
</comment>
<evidence type="ECO:0000256" key="4">
    <source>
        <dbReference type="ARBA" id="ARBA00022884"/>
    </source>
</evidence>
<protein>
    <recommendedName>
        <fullName evidence="2 6">GTPase Era</fullName>
    </recommendedName>
</protein>
<feature type="binding site" evidence="6">
    <location>
        <begin position="73"/>
        <end position="77"/>
    </location>
    <ligand>
        <name>GTP</name>
        <dbReference type="ChEBI" id="CHEBI:37565"/>
    </ligand>
</feature>
<evidence type="ECO:0000256" key="2">
    <source>
        <dbReference type="ARBA" id="ARBA00020484"/>
    </source>
</evidence>
<proteinExistence type="inferred from homology"/>
<dbReference type="InterPro" id="IPR005662">
    <property type="entry name" value="GTPase_Era-like"/>
</dbReference>
<keyword evidence="3 6" id="KW-0547">Nucleotide-binding</keyword>
<reference evidence="11" key="1">
    <citation type="submission" date="2021-10" db="EMBL/GenBank/DDBJ databases">
        <title>The complete genome sequence of Leeia sp. TBRC 13508.</title>
        <authorList>
            <person name="Charoenyingcharoen P."/>
            <person name="Yukphan P."/>
        </authorList>
    </citation>
    <scope>NUCLEOTIDE SEQUENCE</scope>
    <source>
        <strain evidence="11">TBRC 13508</strain>
    </source>
</reference>
<keyword evidence="4 6" id="KW-0694">RNA-binding</keyword>
<feature type="domain" description="Era-type G" evidence="10">
    <location>
        <begin position="18"/>
        <end position="186"/>
    </location>
</feature>
<comment type="caution">
    <text evidence="11">The sequence shown here is derived from an EMBL/GenBank/DDBJ whole genome shotgun (WGS) entry which is preliminary data.</text>
</comment>
<evidence type="ECO:0000256" key="1">
    <source>
        <dbReference type="ARBA" id="ARBA00007921"/>
    </source>
</evidence>
<dbReference type="CDD" id="cd04163">
    <property type="entry name" value="Era"/>
    <property type="match status" value="1"/>
</dbReference>
<dbReference type="PANTHER" id="PTHR42698:SF1">
    <property type="entry name" value="GTPASE ERA, MITOCHONDRIAL"/>
    <property type="match status" value="1"/>
</dbReference>
<comment type="function">
    <text evidence="6">An essential GTPase that binds both GDP and GTP, with rapid nucleotide exchange. Plays a role in 16S rRNA processing and 30S ribosomal subunit biogenesis and possibly also in cell cycle regulation and energy metabolism.</text>
</comment>
<dbReference type="InterPro" id="IPR015946">
    <property type="entry name" value="KH_dom-like_a/b"/>
</dbReference>
<dbReference type="Proteomes" id="UP001165395">
    <property type="component" value="Unassembled WGS sequence"/>
</dbReference>
<dbReference type="CDD" id="cd22534">
    <property type="entry name" value="KH-II_Era"/>
    <property type="match status" value="1"/>
</dbReference>
<dbReference type="InterPro" id="IPR009019">
    <property type="entry name" value="KH_sf_prok-type"/>
</dbReference>
<feature type="region of interest" description="G1" evidence="7">
    <location>
        <begin position="26"/>
        <end position="33"/>
    </location>
</feature>
<keyword evidence="6" id="KW-1003">Cell membrane</keyword>
<feature type="domain" description="KH type-2" evidence="9">
    <location>
        <begin position="217"/>
        <end position="293"/>
    </location>
</feature>
<dbReference type="NCBIfam" id="NF000908">
    <property type="entry name" value="PRK00089.1"/>
    <property type="match status" value="1"/>
</dbReference>
<keyword evidence="12" id="KW-1185">Reference proteome</keyword>
<dbReference type="PROSITE" id="PS50823">
    <property type="entry name" value="KH_TYPE_2"/>
    <property type="match status" value="1"/>
</dbReference>
<dbReference type="PROSITE" id="PS51713">
    <property type="entry name" value="G_ERA"/>
    <property type="match status" value="1"/>
</dbReference>
<keyword evidence="6" id="KW-0963">Cytoplasm</keyword>
<gene>
    <name evidence="6 11" type="primary">era</name>
    <name evidence="11" type="ORF">LIN78_01615</name>
</gene>
<evidence type="ECO:0000259" key="10">
    <source>
        <dbReference type="PROSITE" id="PS51713"/>
    </source>
</evidence>
<dbReference type="EMBL" id="JAJBZT010000001">
    <property type="protein sequence ID" value="MCB6182254.1"/>
    <property type="molecule type" value="Genomic_DNA"/>
</dbReference>
<dbReference type="Pfam" id="PF07650">
    <property type="entry name" value="KH_2"/>
    <property type="match status" value="1"/>
</dbReference>
<dbReference type="InterPro" id="IPR027417">
    <property type="entry name" value="P-loop_NTPase"/>
</dbReference>
<feature type="binding site" evidence="6">
    <location>
        <begin position="134"/>
        <end position="137"/>
    </location>
    <ligand>
        <name>GTP</name>
        <dbReference type="ChEBI" id="CHEBI:37565"/>
    </ligand>
</feature>
<dbReference type="Gene3D" id="3.30.300.20">
    <property type="match status" value="1"/>
</dbReference>
<dbReference type="InterPro" id="IPR004044">
    <property type="entry name" value="KH_dom_type_2"/>
</dbReference>
<organism evidence="11 12">
    <name type="scientific">Leeia speluncae</name>
    <dbReference type="NCBI Taxonomy" id="2884804"/>
    <lineage>
        <taxon>Bacteria</taxon>
        <taxon>Pseudomonadati</taxon>
        <taxon>Pseudomonadota</taxon>
        <taxon>Betaproteobacteria</taxon>
        <taxon>Neisseriales</taxon>
        <taxon>Leeiaceae</taxon>
        <taxon>Leeia</taxon>
    </lineage>
</organism>
<feature type="region of interest" description="G2" evidence="7">
    <location>
        <begin position="52"/>
        <end position="56"/>
    </location>
</feature>
<feature type="region of interest" description="G5" evidence="7">
    <location>
        <begin position="165"/>
        <end position="167"/>
    </location>
</feature>
<dbReference type="SUPFAM" id="SSF52540">
    <property type="entry name" value="P-loop containing nucleoside triphosphate hydrolases"/>
    <property type="match status" value="1"/>
</dbReference>
<dbReference type="RefSeq" id="WP_227177814.1">
    <property type="nucleotide sequence ID" value="NZ_JAJBZT010000001.1"/>
</dbReference>
<evidence type="ECO:0000256" key="8">
    <source>
        <dbReference type="RuleBase" id="RU003761"/>
    </source>
</evidence>